<gene>
    <name evidence="1" type="ORF">ABT39_MTgene1995</name>
</gene>
<name>A0A101LVL7_PICGL</name>
<sequence length="48" mass="5971">MKQMRQSILFTKLKPWILLIQVIMPLRMTQRQFLFLGMIQMFHLQQHQ</sequence>
<dbReference type="AlphaFoldDB" id="A0A101LVL7"/>
<protein>
    <submittedName>
        <fullName evidence="1">Uncharacterized protein</fullName>
    </submittedName>
</protein>
<organism evidence="1">
    <name type="scientific">Picea glauca</name>
    <name type="common">White spruce</name>
    <name type="synonym">Pinus glauca</name>
    <dbReference type="NCBI Taxonomy" id="3330"/>
    <lineage>
        <taxon>Eukaryota</taxon>
        <taxon>Viridiplantae</taxon>
        <taxon>Streptophyta</taxon>
        <taxon>Embryophyta</taxon>
        <taxon>Tracheophyta</taxon>
        <taxon>Spermatophyta</taxon>
        <taxon>Pinopsida</taxon>
        <taxon>Pinidae</taxon>
        <taxon>Conifers I</taxon>
        <taxon>Pinales</taxon>
        <taxon>Pinaceae</taxon>
        <taxon>Picea</taxon>
    </lineage>
</organism>
<proteinExistence type="predicted"/>
<keyword evidence="1" id="KW-0496">Mitochondrion</keyword>
<reference evidence="1" key="1">
    <citation type="journal article" date="2015" name="Genome Biol. Evol.">
        <title>Organellar Genomes of White Spruce (Picea glauca): Assembly and Annotation.</title>
        <authorList>
            <person name="Jackman S.D."/>
            <person name="Warren R.L."/>
            <person name="Gibb E.A."/>
            <person name="Vandervalk B.P."/>
            <person name="Mohamadi H."/>
            <person name="Chu J."/>
            <person name="Raymond A."/>
            <person name="Pleasance S."/>
            <person name="Coope R."/>
            <person name="Wildung M.R."/>
            <person name="Ritland C.E."/>
            <person name="Bousquet J."/>
            <person name="Jones S.J."/>
            <person name="Bohlmann J."/>
            <person name="Birol I."/>
        </authorList>
    </citation>
    <scope>NUCLEOTIDE SEQUENCE [LARGE SCALE GENOMIC DNA]</scope>
    <source>
        <tissue evidence="1">Flushing bud</tissue>
    </source>
</reference>
<comment type="caution">
    <text evidence="1">The sequence shown here is derived from an EMBL/GenBank/DDBJ whole genome shotgun (WGS) entry which is preliminary data.</text>
</comment>
<accession>A0A101LVL7</accession>
<evidence type="ECO:0000313" key="1">
    <source>
        <dbReference type="EMBL" id="KUM46189.1"/>
    </source>
</evidence>
<dbReference type="EMBL" id="LKAM01000013">
    <property type="protein sequence ID" value="KUM46189.1"/>
    <property type="molecule type" value="Genomic_DNA"/>
</dbReference>
<geneLocation type="mitochondrion" evidence="1"/>